<dbReference type="Pfam" id="PF12697">
    <property type="entry name" value="Abhydrolase_6"/>
    <property type="match status" value="1"/>
</dbReference>
<proteinExistence type="predicted"/>
<dbReference type="InterPro" id="IPR050266">
    <property type="entry name" value="AB_hydrolase_sf"/>
</dbReference>
<dbReference type="PRINTS" id="PR00111">
    <property type="entry name" value="ABHYDROLASE"/>
</dbReference>
<dbReference type="InterPro" id="IPR029058">
    <property type="entry name" value="AB_hydrolase_fold"/>
</dbReference>
<sequence length="232" mass="25412">MTPTYLLLHGIGLSHRAFIGLEAHLSRHGRVINFDLPGFGSTPRPSRRMSVEDYAAAIRHELQTRDAGPVVVVGHSMGAQFAVELARQDPDAVTHVVLVGPVVDEKKRSLVAQGLVLLRDSALEPPATQLMVVRDYLRCGPRWYFTETGAMLAYPTYLAIEDVRHPVLIIRGQNDPIADAAWCESLSERTHDGSVVHIAKNRHNVVHADPAATAAAIVEFVTVARPSERSPL</sequence>
<dbReference type="Proteomes" id="UP001549257">
    <property type="component" value="Unassembled WGS sequence"/>
</dbReference>
<organism evidence="2 3">
    <name type="scientific">Conyzicola nivalis</name>
    <dbReference type="NCBI Taxonomy" id="1477021"/>
    <lineage>
        <taxon>Bacteria</taxon>
        <taxon>Bacillati</taxon>
        <taxon>Actinomycetota</taxon>
        <taxon>Actinomycetes</taxon>
        <taxon>Micrococcales</taxon>
        <taxon>Microbacteriaceae</taxon>
        <taxon>Conyzicola</taxon>
    </lineage>
</organism>
<dbReference type="InterPro" id="IPR000073">
    <property type="entry name" value="AB_hydrolase_1"/>
</dbReference>
<dbReference type="RefSeq" id="WP_354025332.1">
    <property type="nucleotide sequence ID" value="NZ_JBEPSJ010000003.1"/>
</dbReference>
<accession>A0ABV2QQ26</accession>
<dbReference type="Gene3D" id="3.40.50.1820">
    <property type="entry name" value="alpha/beta hydrolase"/>
    <property type="match status" value="1"/>
</dbReference>
<keyword evidence="3" id="KW-1185">Reference proteome</keyword>
<feature type="domain" description="AB hydrolase-1" evidence="1">
    <location>
        <begin position="6"/>
        <end position="216"/>
    </location>
</feature>
<dbReference type="PANTHER" id="PTHR43798">
    <property type="entry name" value="MONOACYLGLYCEROL LIPASE"/>
    <property type="match status" value="1"/>
</dbReference>
<evidence type="ECO:0000313" key="2">
    <source>
        <dbReference type="EMBL" id="MET4583164.1"/>
    </source>
</evidence>
<comment type="caution">
    <text evidence="2">The sequence shown here is derived from an EMBL/GenBank/DDBJ whole genome shotgun (WGS) entry which is preliminary data.</text>
</comment>
<dbReference type="SUPFAM" id="SSF53474">
    <property type="entry name" value="alpha/beta-Hydrolases"/>
    <property type="match status" value="1"/>
</dbReference>
<name>A0ABV2QQ26_9MICO</name>
<gene>
    <name evidence="2" type="ORF">ABIE21_002683</name>
</gene>
<evidence type="ECO:0000313" key="3">
    <source>
        <dbReference type="Proteomes" id="UP001549257"/>
    </source>
</evidence>
<dbReference type="EMBL" id="JBEPSJ010000003">
    <property type="protein sequence ID" value="MET4583164.1"/>
    <property type="molecule type" value="Genomic_DNA"/>
</dbReference>
<reference evidence="2 3" key="1">
    <citation type="submission" date="2024-06" db="EMBL/GenBank/DDBJ databases">
        <title>Sorghum-associated microbial communities from plants grown in Nebraska, USA.</title>
        <authorList>
            <person name="Schachtman D."/>
        </authorList>
    </citation>
    <scope>NUCLEOTIDE SEQUENCE [LARGE SCALE GENOMIC DNA]</scope>
    <source>
        <strain evidence="2 3">2857</strain>
    </source>
</reference>
<dbReference type="PANTHER" id="PTHR43798:SF5">
    <property type="entry name" value="MONOACYLGLYCEROL LIPASE ABHD6"/>
    <property type="match status" value="1"/>
</dbReference>
<evidence type="ECO:0000259" key="1">
    <source>
        <dbReference type="Pfam" id="PF12697"/>
    </source>
</evidence>
<protein>
    <submittedName>
        <fullName evidence="2">Pimeloyl-ACP methyl ester carboxylesterase</fullName>
    </submittedName>
</protein>